<gene>
    <name evidence="1" type="ORF">GCWU0000282_000567</name>
</gene>
<evidence type="ECO:0008006" key="3">
    <source>
        <dbReference type="Google" id="ProtNLM"/>
    </source>
</evidence>
<dbReference type="SUPFAM" id="SSF48371">
    <property type="entry name" value="ARM repeat"/>
    <property type="match status" value="1"/>
</dbReference>
<dbReference type="Gene3D" id="1.25.10.10">
    <property type="entry name" value="Leucine-rich Repeat Variant"/>
    <property type="match status" value="1"/>
</dbReference>
<dbReference type="InterPro" id="IPR011989">
    <property type="entry name" value="ARM-like"/>
</dbReference>
<proteinExistence type="predicted"/>
<dbReference type="InterPro" id="IPR016024">
    <property type="entry name" value="ARM-type_fold"/>
</dbReference>
<evidence type="ECO:0000313" key="1">
    <source>
        <dbReference type="EMBL" id="ESL04219.1"/>
    </source>
</evidence>
<organism evidence="1 2">
    <name type="scientific">Catonella morbi ATCC 51271</name>
    <dbReference type="NCBI Taxonomy" id="592026"/>
    <lineage>
        <taxon>Bacteria</taxon>
        <taxon>Bacillati</taxon>
        <taxon>Bacillota</taxon>
        <taxon>Clostridia</taxon>
        <taxon>Lachnospirales</taxon>
        <taxon>Lachnospiraceae</taxon>
        <taxon>Catonella</taxon>
    </lineage>
</organism>
<dbReference type="OrthoDB" id="8847851at2"/>
<protein>
    <recommendedName>
        <fullName evidence="3">HEAT repeat protein</fullName>
    </recommendedName>
</protein>
<dbReference type="HOGENOM" id="CLU_101742_0_0_9"/>
<keyword evidence="2" id="KW-1185">Reference proteome</keyword>
<evidence type="ECO:0000313" key="2">
    <source>
        <dbReference type="Proteomes" id="UP000018227"/>
    </source>
</evidence>
<dbReference type="AlphaFoldDB" id="V2XPX6"/>
<dbReference type="RefSeq" id="WP_023353459.1">
    <property type="nucleotide sequence ID" value="NZ_KI535366.1"/>
</dbReference>
<name>V2XPX6_9FIRM</name>
<comment type="caution">
    <text evidence="1">The sequence shown here is derived from an EMBL/GenBank/DDBJ whole genome shotgun (WGS) entry which is preliminary data.</text>
</comment>
<accession>V2XPX6</accession>
<dbReference type="eggNOG" id="ENOG502Z93U">
    <property type="taxonomic scope" value="Bacteria"/>
</dbReference>
<dbReference type="EMBL" id="ACIL03000005">
    <property type="protein sequence ID" value="ESL04219.1"/>
    <property type="molecule type" value="Genomic_DNA"/>
</dbReference>
<dbReference type="Proteomes" id="UP000018227">
    <property type="component" value="Unassembled WGS sequence"/>
</dbReference>
<sequence length="265" mass="30487">MPNSTDKIINEIEAERLCRENLTLEELQEIYNKLAEQNFPDIERIKFIADLGVCKEITYHYELVCKDWEEGKNLRLESSFDKHGAEGLEFLFDRLAQPKDEKLRVFTAFLIAEILTKLKHKDFYVVFCDKLIPILALLIETKDSNLRQKVIIAFGWVGSSEEIDILTRQMLSDNDALCRAWSASSLMQMSFHRVKAEIIKKETAKTFAQAIEGEKDLYACGIMIEASQTLFGKRWLSSSDLENREISKIEKAGNSAVRFLSKYGV</sequence>
<reference evidence="1 2" key="1">
    <citation type="submission" date="2013-06" db="EMBL/GenBank/DDBJ databases">
        <authorList>
            <person name="Weinstock G."/>
            <person name="Sodergren E."/>
            <person name="Clifton S."/>
            <person name="Fulton L."/>
            <person name="Fulton B."/>
            <person name="Courtney L."/>
            <person name="Fronick C."/>
            <person name="Harrison M."/>
            <person name="Strong C."/>
            <person name="Farmer C."/>
            <person name="Delahaunty K."/>
            <person name="Markovic C."/>
            <person name="Hall O."/>
            <person name="Minx P."/>
            <person name="Tomlinson C."/>
            <person name="Mitreva M."/>
            <person name="Nelson J."/>
            <person name="Hou S."/>
            <person name="Wollam A."/>
            <person name="Pepin K.H."/>
            <person name="Johnson M."/>
            <person name="Bhonagiri V."/>
            <person name="Nash W.E."/>
            <person name="Warren W."/>
            <person name="Chinwalla A."/>
            <person name="Mardis E.R."/>
            <person name="Wilson R.K."/>
        </authorList>
    </citation>
    <scope>NUCLEOTIDE SEQUENCE [LARGE SCALE GENOMIC DNA]</scope>
    <source>
        <strain evidence="1 2">ATCC 51271</strain>
    </source>
</reference>
<dbReference type="STRING" id="592026.GCWU0000282_000567"/>
<dbReference type="Pfam" id="PF13646">
    <property type="entry name" value="HEAT_2"/>
    <property type="match status" value="1"/>
</dbReference>